<name>A0A136KH48_9BACT</name>
<evidence type="ECO:0000256" key="1">
    <source>
        <dbReference type="ARBA" id="ARBA00006739"/>
    </source>
</evidence>
<sequence>MHKQNQTKRISVVITSYNEPKTIGNTIASILDRTYSGFFGEIQLIIAAPDRPTLSAAKTAVTKFKHQDCVFIQDDNNGKPTALNLCLKEVKGAITILTDGDISFKKNSVKILIDEFERYPHLVGVSGRQISIDTKNNYFGYISHLFTEALHVSRIAQMNGNSNQKYFPLSGYIMAVRTELLNFTIPTEVLVDDAYISLMITKDGGVLGYNPEAAAYVSYPKHLTDYFKQKIRSTGGYIQLKQMGLVDNSKRARTLIDDLKMFLFPLRYASNLKEFFWSLLLYPMRLLLWIRIYSLKFFAPKKLVTSWIRVESTK</sequence>
<keyword evidence="3 4" id="KW-0808">Transferase</keyword>
<dbReference type="GO" id="GO:0016757">
    <property type="term" value="F:glycosyltransferase activity"/>
    <property type="evidence" value="ECO:0007669"/>
    <property type="project" value="UniProtKB-KW"/>
</dbReference>
<dbReference type="PANTHER" id="PTHR43630:SF1">
    <property type="entry name" value="POLY-BETA-1,6-N-ACETYL-D-GLUCOSAMINE SYNTHASE"/>
    <property type="match status" value="1"/>
</dbReference>
<evidence type="ECO:0000256" key="3">
    <source>
        <dbReference type="ARBA" id="ARBA00022679"/>
    </source>
</evidence>
<dbReference type="EC" id="2.4.1.-" evidence="4"/>
<dbReference type="Pfam" id="PF13641">
    <property type="entry name" value="Glyco_tranf_2_3"/>
    <property type="match status" value="1"/>
</dbReference>
<proteinExistence type="inferred from homology"/>
<organism evidence="4 5">
    <name type="scientific">candidate division WS6 bacterium OLB21</name>
    <dbReference type="NCBI Taxonomy" id="1617427"/>
    <lineage>
        <taxon>Bacteria</taxon>
        <taxon>Candidatus Dojkabacteria</taxon>
    </lineage>
</organism>
<evidence type="ECO:0000256" key="2">
    <source>
        <dbReference type="ARBA" id="ARBA00022676"/>
    </source>
</evidence>
<accession>A0A136KH48</accession>
<evidence type="ECO:0000313" key="4">
    <source>
        <dbReference type="EMBL" id="KXK08734.1"/>
    </source>
</evidence>
<dbReference type="SUPFAM" id="SSF53448">
    <property type="entry name" value="Nucleotide-diphospho-sugar transferases"/>
    <property type="match status" value="1"/>
</dbReference>
<dbReference type="Gene3D" id="3.90.550.10">
    <property type="entry name" value="Spore Coat Polysaccharide Biosynthesis Protein SpsA, Chain A"/>
    <property type="match status" value="1"/>
</dbReference>
<protein>
    <submittedName>
        <fullName evidence="4">Poly-beta-1,6-N-acetyl-D-glucosamine synthase</fullName>
        <ecNumber evidence="4">2.4.1.-</ecNumber>
    </submittedName>
</protein>
<gene>
    <name evidence="4" type="primary">icaA</name>
    <name evidence="4" type="ORF">UZ20_WS6002000739</name>
</gene>
<keyword evidence="2 4" id="KW-0328">Glycosyltransferase</keyword>
<comment type="caution">
    <text evidence="4">The sequence shown here is derived from an EMBL/GenBank/DDBJ whole genome shotgun (WGS) entry which is preliminary data.</text>
</comment>
<evidence type="ECO:0000313" key="5">
    <source>
        <dbReference type="Proteomes" id="UP000070449"/>
    </source>
</evidence>
<comment type="similarity">
    <text evidence="1">Belongs to the glycosyltransferase 2 family.</text>
</comment>
<dbReference type="InterPro" id="IPR029044">
    <property type="entry name" value="Nucleotide-diphossugar_trans"/>
</dbReference>
<dbReference type="AlphaFoldDB" id="A0A136KH48"/>
<dbReference type="STRING" id="1617427.UZ20_WS6002000739"/>
<dbReference type="Proteomes" id="UP000070449">
    <property type="component" value="Unassembled WGS sequence"/>
</dbReference>
<dbReference type="PANTHER" id="PTHR43630">
    <property type="entry name" value="POLY-BETA-1,6-N-ACETYL-D-GLUCOSAMINE SYNTHASE"/>
    <property type="match status" value="1"/>
</dbReference>
<dbReference type="EMBL" id="JYPD01000022">
    <property type="protein sequence ID" value="KXK08734.1"/>
    <property type="molecule type" value="Genomic_DNA"/>
</dbReference>
<reference evidence="4 5" key="1">
    <citation type="submission" date="2015-02" db="EMBL/GenBank/DDBJ databases">
        <title>Improved understanding of the partial-nitritation anammox process through 23 genomes representing the majority of the microbial community.</title>
        <authorList>
            <person name="Speth D.R."/>
            <person name="In T Zandt M."/>
            <person name="Guerrero Cruz S."/>
            <person name="Jetten M.S."/>
            <person name="Dutilh B.E."/>
        </authorList>
    </citation>
    <scope>NUCLEOTIDE SEQUENCE [LARGE SCALE GENOMIC DNA]</scope>
    <source>
        <strain evidence="4">OLB21</strain>
    </source>
</reference>